<dbReference type="OrthoDB" id="5292502at2"/>
<name>A0A328V910_9CHLR</name>
<dbReference type="PANTHER" id="PTHR30458">
    <property type="entry name" value="PHENYLACETIC ACID DEGRADATION PROTEIN PAA"/>
    <property type="match status" value="1"/>
</dbReference>
<dbReference type="InterPro" id="IPR052703">
    <property type="entry name" value="Aromatic_CoA_ox/epox"/>
</dbReference>
<dbReference type="Proteomes" id="UP000248706">
    <property type="component" value="Unassembled WGS sequence"/>
</dbReference>
<dbReference type="InterPro" id="IPR009078">
    <property type="entry name" value="Ferritin-like_SF"/>
</dbReference>
<dbReference type="RefSeq" id="WP_112425781.1">
    <property type="nucleotide sequence ID" value="NZ_MCIF01000002.1"/>
</dbReference>
<dbReference type="Gene3D" id="1.20.1260.10">
    <property type="match status" value="1"/>
</dbReference>
<gene>
    <name evidence="1" type="ORF">A4R35_01185</name>
</gene>
<evidence type="ECO:0000313" key="1">
    <source>
        <dbReference type="EMBL" id="RAQ94126.1"/>
    </source>
</evidence>
<dbReference type="GO" id="GO:0005829">
    <property type="term" value="C:cytosol"/>
    <property type="evidence" value="ECO:0007669"/>
    <property type="project" value="TreeGrafter"/>
</dbReference>
<dbReference type="InterPro" id="IPR012347">
    <property type="entry name" value="Ferritin-like"/>
</dbReference>
<dbReference type="PANTHER" id="PTHR30458:SF0">
    <property type="entry name" value="1,2-PHENYLACETYL-COA EPOXIDASE, SUBUNIT C"/>
    <property type="match status" value="1"/>
</dbReference>
<dbReference type="Pfam" id="PF05138">
    <property type="entry name" value="PaaA_PaaC"/>
    <property type="match status" value="1"/>
</dbReference>
<dbReference type="InterPro" id="IPR007814">
    <property type="entry name" value="PaaA_PaaC"/>
</dbReference>
<accession>A0A328V910</accession>
<reference evidence="1 2" key="1">
    <citation type="submission" date="2016-08" db="EMBL/GenBank/DDBJ databases">
        <title>Analysis of Carbohydrate Active Enzymes in Thermogemmatispora T81 Reveals Carbohydrate Degradation Ability.</title>
        <authorList>
            <person name="Tomazini A."/>
            <person name="Lal S."/>
            <person name="Stott M."/>
            <person name="Henrissat B."/>
            <person name="Polikarpov I."/>
            <person name="Sparling R."/>
            <person name="Levin D.B."/>
        </authorList>
    </citation>
    <scope>NUCLEOTIDE SEQUENCE [LARGE SCALE GENOMIC DNA]</scope>
    <source>
        <strain evidence="1 2">T81</strain>
    </source>
</reference>
<protein>
    <recommendedName>
        <fullName evidence="3">Phenylacetic acid catabolic</fullName>
    </recommendedName>
</protein>
<keyword evidence="2" id="KW-1185">Reference proteome</keyword>
<dbReference type="AlphaFoldDB" id="A0A328V910"/>
<proteinExistence type="predicted"/>
<comment type="caution">
    <text evidence="1">The sequence shown here is derived from an EMBL/GenBank/DDBJ whole genome shotgun (WGS) entry which is preliminary data.</text>
</comment>
<sequence>MTENAVLLARVQAGQLIEADEVSEEYRQLLIETLTITADTELLGALMHYDNLYHERVPEPFVGTLLAITQDEFGHAHIAYRLLEDLGVDIDYLLWERPAQRFKHPYAMDMLYTTFAESALIGFLQDRAGFHLLGDVYRTTSYAPWKRALAKVDREEVFHMRFGERAVTMLARSPEGRQQLQRALDWMFPITVEWFGQPDHLKRRDRQLEFRLKSKTNDQLRQDWLTEVVPFLTRLGLRVPAHYDEAQDAYVLDYPFPCRFLPEEKRWDFSSPVSWEEVRARWRQRGPYNEYLVQTLRTGRTLLTALQLQAAGEVSQ</sequence>
<organism evidence="1 2">
    <name type="scientific">Thermogemmatispora tikiterensis</name>
    <dbReference type="NCBI Taxonomy" id="1825093"/>
    <lineage>
        <taxon>Bacteria</taxon>
        <taxon>Bacillati</taxon>
        <taxon>Chloroflexota</taxon>
        <taxon>Ktedonobacteria</taxon>
        <taxon>Thermogemmatisporales</taxon>
        <taxon>Thermogemmatisporaceae</taxon>
        <taxon>Thermogemmatispora</taxon>
    </lineage>
</organism>
<dbReference type="SUPFAM" id="SSF47240">
    <property type="entry name" value="Ferritin-like"/>
    <property type="match status" value="1"/>
</dbReference>
<dbReference type="EMBL" id="MCIF01000002">
    <property type="protein sequence ID" value="RAQ94126.1"/>
    <property type="molecule type" value="Genomic_DNA"/>
</dbReference>
<evidence type="ECO:0008006" key="3">
    <source>
        <dbReference type="Google" id="ProtNLM"/>
    </source>
</evidence>
<evidence type="ECO:0000313" key="2">
    <source>
        <dbReference type="Proteomes" id="UP000248706"/>
    </source>
</evidence>
<dbReference type="GO" id="GO:0010124">
    <property type="term" value="P:phenylacetate catabolic process"/>
    <property type="evidence" value="ECO:0007669"/>
    <property type="project" value="InterPro"/>
</dbReference>